<evidence type="ECO:0000313" key="2">
    <source>
        <dbReference type="EMBL" id="KIO30464.1"/>
    </source>
</evidence>
<dbReference type="EMBL" id="KN822972">
    <property type="protein sequence ID" value="KIO30464.1"/>
    <property type="molecule type" value="Genomic_DNA"/>
</dbReference>
<sequence length="94" mass="10749">MESQLVVTPSSLQCQQQDDARQASSTRGREVDRRMATPGRQHYHWDCDRLNHCSRARLAVPTADLVVKRRIQSSSRSRTTLKRPVEFVEGNEGI</sequence>
<accession>A0A0C3QRM4</accession>
<evidence type="ECO:0000313" key="3">
    <source>
        <dbReference type="Proteomes" id="UP000054248"/>
    </source>
</evidence>
<evidence type="ECO:0000256" key="1">
    <source>
        <dbReference type="SAM" id="MobiDB-lite"/>
    </source>
</evidence>
<feature type="region of interest" description="Disordered" evidence="1">
    <location>
        <begin position="1"/>
        <end position="37"/>
    </location>
</feature>
<protein>
    <submittedName>
        <fullName evidence="2">Uncharacterized protein</fullName>
    </submittedName>
</protein>
<proteinExistence type="predicted"/>
<name>A0A0C3QRM4_9AGAM</name>
<organism evidence="2 3">
    <name type="scientific">Tulasnella calospora MUT 4182</name>
    <dbReference type="NCBI Taxonomy" id="1051891"/>
    <lineage>
        <taxon>Eukaryota</taxon>
        <taxon>Fungi</taxon>
        <taxon>Dikarya</taxon>
        <taxon>Basidiomycota</taxon>
        <taxon>Agaricomycotina</taxon>
        <taxon>Agaricomycetes</taxon>
        <taxon>Cantharellales</taxon>
        <taxon>Tulasnellaceae</taxon>
        <taxon>Tulasnella</taxon>
    </lineage>
</organism>
<reference evidence="3" key="2">
    <citation type="submission" date="2015-01" db="EMBL/GenBank/DDBJ databases">
        <title>Evolutionary Origins and Diversification of the Mycorrhizal Mutualists.</title>
        <authorList>
            <consortium name="DOE Joint Genome Institute"/>
            <consortium name="Mycorrhizal Genomics Consortium"/>
            <person name="Kohler A."/>
            <person name="Kuo A."/>
            <person name="Nagy L.G."/>
            <person name="Floudas D."/>
            <person name="Copeland A."/>
            <person name="Barry K.W."/>
            <person name="Cichocki N."/>
            <person name="Veneault-Fourrey C."/>
            <person name="LaButti K."/>
            <person name="Lindquist E.A."/>
            <person name="Lipzen A."/>
            <person name="Lundell T."/>
            <person name="Morin E."/>
            <person name="Murat C."/>
            <person name="Riley R."/>
            <person name="Ohm R."/>
            <person name="Sun H."/>
            <person name="Tunlid A."/>
            <person name="Henrissat B."/>
            <person name="Grigoriev I.V."/>
            <person name="Hibbett D.S."/>
            <person name="Martin F."/>
        </authorList>
    </citation>
    <scope>NUCLEOTIDE SEQUENCE [LARGE SCALE GENOMIC DNA]</scope>
    <source>
        <strain evidence="3">MUT 4182</strain>
    </source>
</reference>
<reference evidence="2 3" key="1">
    <citation type="submission" date="2014-04" db="EMBL/GenBank/DDBJ databases">
        <authorList>
            <consortium name="DOE Joint Genome Institute"/>
            <person name="Kuo A."/>
            <person name="Girlanda M."/>
            <person name="Perotto S."/>
            <person name="Kohler A."/>
            <person name="Nagy L.G."/>
            <person name="Floudas D."/>
            <person name="Copeland A."/>
            <person name="Barry K.W."/>
            <person name="Cichocki N."/>
            <person name="Veneault-Fourrey C."/>
            <person name="LaButti K."/>
            <person name="Lindquist E.A."/>
            <person name="Lipzen A."/>
            <person name="Lundell T."/>
            <person name="Morin E."/>
            <person name="Murat C."/>
            <person name="Sun H."/>
            <person name="Tunlid A."/>
            <person name="Henrissat B."/>
            <person name="Grigoriev I.V."/>
            <person name="Hibbett D.S."/>
            <person name="Martin F."/>
            <person name="Nordberg H.P."/>
            <person name="Cantor M.N."/>
            <person name="Hua S.X."/>
        </authorList>
    </citation>
    <scope>NUCLEOTIDE SEQUENCE [LARGE SCALE GENOMIC DNA]</scope>
    <source>
        <strain evidence="2 3">MUT 4182</strain>
    </source>
</reference>
<dbReference type="HOGENOM" id="CLU_2387784_0_0_1"/>
<dbReference type="Proteomes" id="UP000054248">
    <property type="component" value="Unassembled WGS sequence"/>
</dbReference>
<gene>
    <name evidence="2" type="ORF">M407DRAFT_242209</name>
</gene>
<dbReference type="AlphaFoldDB" id="A0A0C3QRM4"/>
<feature type="compositionally biased region" description="Polar residues" evidence="1">
    <location>
        <begin position="1"/>
        <end position="26"/>
    </location>
</feature>
<keyword evidence="3" id="KW-1185">Reference proteome</keyword>